<dbReference type="Proteomes" id="UP000653454">
    <property type="component" value="Unassembled WGS sequence"/>
</dbReference>
<dbReference type="OrthoDB" id="8914197at2759"/>
<comment type="caution">
    <text evidence="7">The sequence shown here is derived from an EMBL/GenBank/DDBJ whole genome shotgun (WGS) entry which is preliminary data.</text>
</comment>
<evidence type="ECO:0000313" key="8">
    <source>
        <dbReference type="Proteomes" id="UP000653454"/>
    </source>
</evidence>
<dbReference type="GO" id="GO:0007029">
    <property type="term" value="P:endoplasmic reticulum organization"/>
    <property type="evidence" value="ECO:0007669"/>
    <property type="project" value="InterPro"/>
</dbReference>
<proteinExistence type="inferred from homology"/>
<reference evidence="7" key="1">
    <citation type="submission" date="2020-11" db="EMBL/GenBank/DDBJ databases">
        <authorList>
            <person name="Whiteford S."/>
        </authorList>
    </citation>
    <scope>NUCLEOTIDE SEQUENCE</scope>
</reference>
<sequence>MASRGAMVAGSSGADYEHREQVAAQYHISAVNKSRLRSAMFFHCALTVLLLMKVGVDLLDRLDIFILEIEELQIPKPRWWEWWWLSSVLAAPLGLSAVKRNSILRMRRYCLALLMLGVVPALGALAAAAPELYEYATADEPDVQMWQGLPICGIWLVWVSLAAQVLGFQLLFARRLLAAWRRRRAQ</sequence>
<evidence type="ECO:0000256" key="1">
    <source>
        <dbReference type="ARBA" id="ARBA00004477"/>
    </source>
</evidence>
<evidence type="ECO:0000256" key="3">
    <source>
        <dbReference type="ARBA" id="ARBA00022692"/>
    </source>
</evidence>
<dbReference type="InterPro" id="IPR009787">
    <property type="entry name" value="Jagunal"/>
</dbReference>
<accession>A0A8S4G811</accession>
<evidence type="ECO:0000256" key="4">
    <source>
        <dbReference type="ARBA" id="ARBA00022824"/>
    </source>
</evidence>
<comment type="subcellular location">
    <subcellularLocation>
        <location evidence="1">Endoplasmic reticulum membrane</location>
        <topology evidence="1">Multi-pass membrane protein</topology>
    </subcellularLocation>
</comment>
<keyword evidence="3" id="KW-0812">Transmembrane</keyword>
<evidence type="ECO:0000256" key="6">
    <source>
        <dbReference type="ARBA" id="ARBA00023136"/>
    </source>
</evidence>
<evidence type="ECO:0000256" key="5">
    <source>
        <dbReference type="ARBA" id="ARBA00022989"/>
    </source>
</evidence>
<dbReference type="Pfam" id="PF07086">
    <property type="entry name" value="Jagunal"/>
    <property type="match status" value="1"/>
</dbReference>
<organism evidence="7 8">
    <name type="scientific">Plutella xylostella</name>
    <name type="common">Diamondback moth</name>
    <name type="synonym">Plutella maculipennis</name>
    <dbReference type="NCBI Taxonomy" id="51655"/>
    <lineage>
        <taxon>Eukaryota</taxon>
        <taxon>Metazoa</taxon>
        <taxon>Ecdysozoa</taxon>
        <taxon>Arthropoda</taxon>
        <taxon>Hexapoda</taxon>
        <taxon>Insecta</taxon>
        <taxon>Pterygota</taxon>
        <taxon>Neoptera</taxon>
        <taxon>Endopterygota</taxon>
        <taxon>Lepidoptera</taxon>
        <taxon>Glossata</taxon>
        <taxon>Ditrysia</taxon>
        <taxon>Yponomeutoidea</taxon>
        <taxon>Plutellidae</taxon>
        <taxon>Plutella</taxon>
    </lineage>
</organism>
<name>A0A8S4G811_PLUXY</name>
<evidence type="ECO:0000313" key="7">
    <source>
        <dbReference type="EMBL" id="CAG9135757.1"/>
    </source>
</evidence>
<gene>
    <name evidence="7" type="ORF">PLXY2_LOCUS14002</name>
</gene>
<keyword evidence="6" id="KW-0472">Membrane</keyword>
<protein>
    <submittedName>
        <fullName evidence="7">(diamondback moth) hypothetical protein</fullName>
    </submittedName>
</protein>
<dbReference type="GO" id="GO:0005789">
    <property type="term" value="C:endoplasmic reticulum membrane"/>
    <property type="evidence" value="ECO:0007669"/>
    <property type="project" value="UniProtKB-SubCell"/>
</dbReference>
<dbReference type="EMBL" id="CAJHNJ030000113">
    <property type="protein sequence ID" value="CAG9135757.1"/>
    <property type="molecule type" value="Genomic_DNA"/>
</dbReference>
<dbReference type="PANTHER" id="PTHR20955:SF1">
    <property type="entry name" value="PROTEIN JAGUNAL HOMOLOG 1"/>
    <property type="match status" value="1"/>
</dbReference>
<keyword evidence="4" id="KW-0256">Endoplasmic reticulum</keyword>
<evidence type="ECO:0000256" key="2">
    <source>
        <dbReference type="ARBA" id="ARBA00008462"/>
    </source>
</evidence>
<dbReference type="GO" id="GO:0016192">
    <property type="term" value="P:vesicle-mediated transport"/>
    <property type="evidence" value="ECO:0007669"/>
    <property type="project" value="TreeGrafter"/>
</dbReference>
<dbReference type="PANTHER" id="PTHR20955">
    <property type="entry name" value="PROTEIN JAGUNAL HOMOLOG 1"/>
    <property type="match status" value="1"/>
</dbReference>
<comment type="similarity">
    <text evidence="2">Belongs to the jagunal family.</text>
</comment>
<keyword evidence="8" id="KW-1185">Reference proteome</keyword>
<dbReference type="AlphaFoldDB" id="A0A8S4G811"/>
<keyword evidence="5" id="KW-1133">Transmembrane helix</keyword>